<evidence type="ECO:0000256" key="1">
    <source>
        <dbReference type="SAM" id="SignalP"/>
    </source>
</evidence>
<evidence type="ECO:0000313" key="3">
    <source>
        <dbReference type="Proteomes" id="UP000287651"/>
    </source>
</evidence>
<gene>
    <name evidence="2" type="ORF">B296_00008923</name>
</gene>
<evidence type="ECO:0000313" key="2">
    <source>
        <dbReference type="EMBL" id="RRT70933.1"/>
    </source>
</evidence>
<organism evidence="2 3">
    <name type="scientific">Ensete ventricosum</name>
    <name type="common">Abyssinian banana</name>
    <name type="synonym">Musa ensete</name>
    <dbReference type="NCBI Taxonomy" id="4639"/>
    <lineage>
        <taxon>Eukaryota</taxon>
        <taxon>Viridiplantae</taxon>
        <taxon>Streptophyta</taxon>
        <taxon>Embryophyta</taxon>
        <taxon>Tracheophyta</taxon>
        <taxon>Spermatophyta</taxon>
        <taxon>Magnoliopsida</taxon>
        <taxon>Liliopsida</taxon>
        <taxon>Zingiberales</taxon>
        <taxon>Musaceae</taxon>
        <taxon>Ensete</taxon>
    </lineage>
</organism>
<accession>A0A427A422</accession>
<sequence>MLYIYILRLRCRLGLVLPAYTWALGDSSLVPEGCVGSSGHRLVGREPGRSPQAGADLWSLVELQSLKVYYDALGGVVYPWSGDLIRSAIKSRASLFYECDLSLLGWLSVRRHLHQGHGPGGGICCPDSTPSTVKSVTLIVLCYMFCIEEGPCTHEHLLYYLGRQKPYTIG</sequence>
<dbReference type="Proteomes" id="UP000287651">
    <property type="component" value="Unassembled WGS sequence"/>
</dbReference>
<keyword evidence="1" id="KW-0732">Signal</keyword>
<dbReference type="AlphaFoldDB" id="A0A427A422"/>
<feature type="signal peptide" evidence="1">
    <location>
        <begin position="1"/>
        <end position="23"/>
    </location>
</feature>
<comment type="caution">
    <text evidence="2">The sequence shown here is derived from an EMBL/GenBank/DDBJ whole genome shotgun (WGS) entry which is preliminary data.</text>
</comment>
<protein>
    <submittedName>
        <fullName evidence="2">Uncharacterized protein</fullName>
    </submittedName>
</protein>
<name>A0A427A422_ENSVE</name>
<reference evidence="2 3" key="1">
    <citation type="journal article" date="2014" name="Agronomy (Basel)">
        <title>A Draft Genome Sequence for Ensete ventricosum, the Drought-Tolerant Tree Against Hunger.</title>
        <authorList>
            <person name="Harrison J."/>
            <person name="Moore K.A."/>
            <person name="Paszkiewicz K."/>
            <person name="Jones T."/>
            <person name="Grant M."/>
            <person name="Ambacheew D."/>
            <person name="Muzemil S."/>
            <person name="Studholme D.J."/>
        </authorList>
    </citation>
    <scope>NUCLEOTIDE SEQUENCE [LARGE SCALE GENOMIC DNA]</scope>
</reference>
<feature type="chain" id="PRO_5019456959" evidence="1">
    <location>
        <begin position="24"/>
        <end position="170"/>
    </location>
</feature>
<dbReference type="EMBL" id="AMZH03003861">
    <property type="protein sequence ID" value="RRT70933.1"/>
    <property type="molecule type" value="Genomic_DNA"/>
</dbReference>
<proteinExistence type="predicted"/>